<accession>A0A365KAW6</accession>
<name>A0A365KAW6_9BACL</name>
<dbReference type="Proteomes" id="UP000251869">
    <property type="component" value="Unassembled WGS sequence"/>
</dbReference>
<organism evidence="2 3">
    <name type="scientific">Planococcus maitriensis</name>
    <dbReference type="NCBI Taxonomy" id="221799"/>
    <lineage>
        <taxon>Bacteria</taxon>
        <taxon>Bacillati</taxon>
        <taxon>Bacillota</taxon>
        <taxon>Bacilli</taxon>
        <taxon>Bacillales</taxon>
        <taxon>Caryophanaceae</taxon>
        <taxon>Planococcus</taxon>
    </lineage>
</organism>
<protein>
    <submittedName>
        <fullName evidence="2">3-beta hydroxysteroid dehydrogenase</fullName>
    </submittedName>
</protein>
<dbReference type="PANTHER" id="PTHR11011">
    <property type="entry name" value="MALE STERILITY PROTEIN 2-RELATED"/>
    <property type="match status" value="1"/>
</dbReference>
<dbReference type="OrthoDB" id="9807212at2"/>
<dbReference type="GO" id="GO:0080019">
    <property type="term" value="F:alcohol-forming very long-chain fatty acyl-CoA reductase activity"/>
    <property type="evidence" value="ECO:0007669"/>
    <property type="project" value="InterPro"/>
</dbReference>
<dbReference type="InterPro" id="IPR013120">
    <property type="entry name" value="FAR_NAD-bd"/>
</dbReference>
<feature type="domain" description="Thioester reductase (TE)" evidence="1">
    <location>
        <begin position="7"/>
        <end position="237"/>
    </location>
</feature>
<dbReference type="RefSeq" id="WP_112231220.1">
    <property type="nucleotide sequence ID" value="NZ_QLZQ01000001.1"/>
</dbReference>
<evidence type="ECO:0000313" key="2">
    <source>
        <dbReference type="EMBL" id="RAZ69916.1"/>
    </source>
</evidence>
<dbReference type="AlphaFoldDB" id="A0A365KAW6"/>
<dbReference type="CDD" id="cd05263">
    <property type="entry name" value="MupV_like_SDR_e"/>
    <property type="match status" value="1"/>
</dbReference>
<keyword evidence="3" id="KW-1185">Reference proteome</keyword>
<sequence length="360" mass="40531">MKMTVFTGFPGFIATRLMEACARKGWGLAAIVLPSEMEKAKKQAAITERRTGCAPVRLMAGDITAEGLALSGEDRLWLTGQQLVFWHLAAIYDLAVPEDIARKVNILGTQRVNELVKTLDHHLERYMYFSTAYVAGKREGLLLEDELVRPDAFKNHYEETKFEAELLVEQLKKEVPTTIVRPGIVRGHSTSGETSKFDGPYFFLNMIDRMKQLPAIPYIGRSNTAINVVPVDYILDASVYLSELKKAESATVHLTDPHPHPVEEVYRAMVHEMTGRYPKGRIPKKLAALSMTVPAIRKYLGVEAETLDYMDWQAQFDTRIAQSLLEGSGIQPADFLETIPAMVAFYEQHKKESKYHVTIA</sequence>
<dbReference type="Gene3D" id="3.40.50.720">
    <property type="entry name" value="NAD(P)-binding Rossmann-like Domain"/>
    <property type="match status" value="1"/>
</dbReference>
<dbReference type="EMBL" id="QLZQ01000001">
    <property type="protein sequence ID" value="RAZ69916.1"/>
    <property type="molecule type" value="Genomic_DNA"/>
</dbReference>
<evidence type="ECO:0000313" key="3">
    <source>
        <dbReference type="Proteomes" id="UP000251869"/>
    </source>
</evidence>
<evidence type="ECO:0000259" key="1">
    <source>
        <dbReference type="Pfam" id="PF07993"/>
    </source>
</evidence>
<dbReference type="InterPro" id="IPR026055">
    <property type="entry name" value="FAR"/>
</dbReference>
<dbReference type="Pfam" id="PF07993">
    <property type="entry name" value="NAD_binding_4"/>
    <property type="match status" value="1"/>
</dbReference>
<dbReference type="SUPFAM" id="SSF51735">
    <property type="entry name" value="NAD(P)-binding Rossmann-fold domains"/>
    <property type="match status" value="1"/>
</dbReference>
<gene>
    <name evidence="2" type="ORF">DP119_04445</name>
</gene>
<reference evidence="2 3" key="1">
    <citation type="submission" date="2018-06" db="EMBL/GenBank/DDBJ databases">
        <title>The draft genome sequences of strains SCU63 and S1.</title>
        <authorList>
            <person name="Gan L."/>
        </authorList>
    </citation>
    <scope>NUCLEOTIDE SEQUENCE [LARGE SCALE GENOMIC DNA]</scope>
    <source>
        <strain evidence="2 3">S1</strain>
    </source>
</reference>
<dbReference type="InterPro" id="IPR036291">
    <property type="entry name" value="NAD(P)-bd_dom_sf"/>
</dbReference>
<comment type="caution">
    <text evidence="2">The sequence shown here is derived from an EMBL/GenBank/DDBJ whole genome shotgun (WGS) entry which is preliminary data.</text>
</comment>
<proteinExistence type="predicted"/>